<feature type="compositionally biased region" description="Basic residues" evidence="1">
    <location>
        <begin position="312"/>
        <end position="322"/>
    </location>
</feature>
<evidence type="ECO:0000256" key="1">
    <source>
        <dbReference type="SAM" id="MobiDB-lite"/>
    </source>
</evidence>
<dbReference type="Pfam" id="PF20710">
    <property type="entry name" value="DUF6824"/>
    <property type="match status" value="1"/>
</dbReference>
<sequence>MVIIEESHGGDIRDDEINQNDVCFGCGDGANNRAGNRLFLALITHFRPIYVNPTDKEKKSTGIPRAIVEAVRNANPPGRFLKKHPTRDVWHEIGDRKAWEKTSQTLRDFCDNWEIEQKDFEHFFPQQEEYQGMPLYDLQQAALQGNYRSNNTNFPMSYSSLMPTQMPLMHVPVMSSLPYPQSGLFAHNQPAVSFVTREPVAHGNIGVTPYSNAGTTGDGIDIDKATTEKAANNEETTCAWGKADVKAPKKNTEPSKAIYARIQTPTDKKGEKPSGISKTSTVKQDKNVKTSCSKGNEKTAKRKGTGKEAPKKQKATKKTKGNHLHEQQIPPTQKTEPNASQYGAPQKRSKNEEQFEDVAQSGTSGQSKSKVYIKESSQSEYTNSDTKKVDVSSDRKGQVKVSKEDKIKSKSRVSRTIGMNSTETERRHENSPKTSTEVPTSSKQNKIEKEQSGVPCILPTRSGQDLISQSHFNEFQTVLSRTHQERERERINGSFSSERLSLLQELSKWSHPPTHDTVNELQAHLFGYPFYQQEQQPSSMSHLLGVICKENNISPIEAIHMASSKILLQSNLDQDASVSVPFNNSSSPRANSES</sequence>
<feature type="compositionally biased region" description="Polar residues" evidence="1">
    <location>
        <begin position="360"/>
        <end position="384"/>
    </location>
</feature>
<proteinExistence type="predicted"/>
<name>A0A6V2A9W0_9STRA</name>
<dbReference type="AlphaFoldDB" id="A0A6V2A9W0"/>
<gene>
    <name evidence="3" type="ORF">DBRI00130_LOCUS869</name>
    <name evidence="4" type="ORF">DBRI00130_LOCUS870</name>
</gene>
<dbReference type="EMBL" id="HBNS01001092">
    <property type="protein sequence ID" value="CAE4579544.1"/>
    <property type="molecule type" value="Transcribed_RNA"/>
</dbReference>
<dbReference type="EMBL" id="HBNS01001091">
    <property type="protein sequence ID" value="CAE4579542.1"/>
    <property type="molecule type" value="Transcribed_RNA"/>
</dbReference>
<organism evidence="4">
    <name type="scientific">Ditylum brightwellii</name>
    <dbReference type="NCBI Taxonomy" id="49249"/>
    <lineage>
        <taxon>Eukaryota</taxon>
        <taxon>Sar</taxon>
        <taxon>Stramenopiles</taxon>
        <taxon>Ochrophyta</taxon>
        <taxon>Bacillariophyta</taxon>
        <taxon>Mediophyceae</taxon>
        <taxon>Lithodesmiophycidae</taxon>
        <taxon>Lithodesmiales</taxon>
        <taxon>Lithodesmiaceae</taxon>
        <taxon>Ditylum</taxon>
    </lineage>
</organism>
<dbReference type="InterPro" id="IPR049227">
    <property type="entry name" value="DUF6824"/>
</dbReference>
<protein>
    <recommendedName>
        <fullName evidence="2">DUF6824 domain-containing protein</fullName>
    </recommendedName>
</protein>
<feature type="compositionally biased region" description="Polar residues" evidence="1">
    <location>
        <begin position="432"/>
        <end position="444"/>
    </location>
</feature>
<feature type="domain" description="DUF6824" evidence="2">
    <location>
        <begin position="21"/>
        <end position="108"/>
    </location>
</feature>
<evidence type="ECO:0000259" key="2">
    <source>
        <dbReference type="Pfam" id="PF20710"/>
    </source>
</evidence>
<reference evidence="4" key="1">
    <citation type="submission" date="2021-01" db="EMBL/GenBank/DDBJ databases">
        <authorList>
            <person name="Corre E."/>
            <person name="Pelletier E."/>
            <person name="Niang G."/>
            <person name="Scheremetjew M."/>
            <person name="Finn R."/>
            <person name="Kale V."/>
            <person name="Holt S."/>
            <person name="Cochrane G."/>
            <person name="Meng A."/>
            <person name="Brown T."/>
            <person name="Cohen L."/>
        </authorList>
    </citation>
    <scope>NUCLEOTIDE SEQUENCE</scope>
    <source>
        <strain evidence="4">GSO104</strain>
    </source>
</reference>
<feature type="compositionally biased region" description="Basic and acidic residues" evidence="1">
    <location>
        <begin position="295"/>
        <end position="311"/>
    </location>
</feature>
<feature type="region of interest" description="Disordered" evidence="1">
    <location>
        <begin position="245"/>
        <end position="450"/>
    </location>
</feature>
<feature type="compositionally biased region" description="Basic and acidic residues" evidence="1">
    <location>
        <begin position="385"/>
        <end position="408"/>
    </location>
</feature>
<accession>A0A6V2A9W0</accession>
<evidence type="ECO:0000313" key="3">
    <source>
        <dbReference type="EMBL" id="CAE4579542.1"/>
    </source>
</evidence>
<evidence type="ECO:0000313" key="4">
    <source>
        <dbReference type="EMBL" id="CAE4579544.1"/>
    </source>
</evidence>
<feature type="compositionally biased region" description="Polar residues" evidence="1">
    <location>
        <begin position="329"/>
        <end position="343"/>
    </location>
</feature>